<gene>
    <name evidence="1" type="ORF">UFOPK4248_00638</name>
    <name evidence="2" type="ORF">UFOPK4284_00079</name>
</gene>
<reference evidence="2" key="1">
    <citation type="submission" date="2020-05" db="EMBL/GenBank/DDBJ databases">
        <authorList>
            <person name="Chiriac C."/>
            <person name="Salcher M."/>
            <person name="Ghai R."/>
            <person name="Kavagutti S V."/>
        </authorList>
    </citation>
    <scope>NUCLEOTIDE SEQUENCE</scope>
</reference>
<dbReference type="EMBL" id="CAFBQB010000072">
    <property type="protein sequence ID" value="CAB5042490.1"/>
    <property type="molecule type" value="Genomic_DNA"/>
</dbReference>
<organism evidence="2">
    <name type="scientific">freshwater metagenome</name>
    <dbReference type="NCBI Taxonomy" id="449393"/>
    <lineage>
        <taxon>unclassified sequences</taxon>
        <taxon>metagenomes</taxon>
        <taxon>ecological metagenomes</taxon>
    </lineage>
</organism>
<evidence type="ECO:0000313" key="1">
    <source>
        <dbReference type="EMBL" id="CAB5042490.1"/>
    </source>
</evidence>
<dbReference type="AlphaFoldDB" id="A0A6J7SSI1"/>
<name>A0A6J7SSI1_9ZZZZ</name>
<proteinExistence type="predicted"/>
<accession>A0A6J7SSI1</accession>
<dbReference type="EMBL" id="CAFBQE010000002">
    <property type="protein sequence ID" value="CAB5044137.1"/>
    <property type="molecule type" value="Genomic_DNA"/>
</dbReference>
<protein>
    <submittedName>
        <fullName evidence="2">Unannotated protein</fullName>
    </submittedName>
</protein>
<sequence>MSGLSATMYAIVKNVTTPPRTSRPTVEPRSEILKYESSMTYPFLLWFQGFREPFAPYAGAQPEGR</sequence>
<evidence type="ECO:0000313" key="2">
    <source>
        <dbReference type="EMBL" id="CAB5044137.1"/>
    </source>
</evidence>